<dbReference type="AlphaFoldDB" id="A0A6J1C870"/>
<dbReference type="OrthoDB" id="2747330at2759"/>
<dbReference type="InterPro" id="IPR051708">
    <property type="entry name" value="Plant_Aspart_Prot_A1"/>
</dbReference>
<dbReference type="Gene3D" id="2.40.70.10">
    <property type="entry name" value="Acid Proteases"/>
    <property type="match status" value="2"/>
</dbReference>
<dbReference type="GO" id="GO:0006508">
    <property type="term" value="P:proteolysis"/>
    <property type="evidence" value="ECO:0007669"/>
    <property type="project" value="UniProtKB-KW"/>
</dbReference>
<evidence type="ECO:0000256" key="4">
    <source>
        <dbReference type="ARBA" id="ARBA00022801"/>
    </source>
</evidence>
<dbReference type="InterPro" id="IPR032799">
    <property type="entry name" value="TAXi_C"/>
</dbReference>
<organism evidence="7 8">
    <name type="scientific">Momordica charantia</name>
    <name type="common">Bitter gourd</name>
    <name type="synonym">Balsam pear</name>
    <dbReference type="NCBI Taxonomy" id="3673"/>
    <lineage>
        <taxon>Eukaryota</taxon>
        <taxon>Viridiplantae</taxon>
        <taxon>Streptophyta</taxon>
        <taxon>Embryophyta</taxon>
        <taxon>Tracheophyta</taxon>
        <taxon>Spermatophyta</taxon>
        <taxon>Magnoliopsida</taxon>
        <taxon>eudicotyledons</taxon>
        <taxon>Gunneridae</taxon>
        <taxon>Pentapetalae</taxon>
        <taxon>rosids</taxon>
        <taxon>fabids</taxon>
        <taxon>Cucurbitales</taxon>
        <taxon>Cucurbitaceae</taxon>
        <taxon>Momordiceae</taxon>
        <taxon>Momordica</taxon>
    </lineage>
</organism>
<evidence type="ECO:0000256" key="3">
    <source>
        <dbReference type="ARBA" id="ARBA00022750"/>
    </source>
</evidence>
<dbReference type="Proteomes" id="UP000504603">
    <property type="component" value="Unplaced"/>
</dbReference>
<dbReference type="InterPro" id="IPR033121">
    <property type="entry name" value="PEPTIDASE_A1"/>
</dbReference>
<dbReference type="InterPro" id="IPR032861">
    <property type="entry name" value="TAXi_N"/>
</dbReference>
<accession>A0A6J1C870</accession>
<dbReference type="CDD" id="cd05476">
    <property type="entry name" value="pepsin_A_like_plant"/>
    <property type="match status" value="1"/>
</dbReference>
<dbReference type="PROSITE" id="PS51767">
    <property type="entry name" value="PEPTIDASE_A1"/>
    <property type="match status" value="1"/>
</dbReference>
<protein>
    <submittedName>
        <fullName evidence="8">Aspartic proteinase CDR1-like</fullName>
    </submittedName>
</protein>
<dbReference type="Pfam" id="PF14543">
    <property type="entry name" value="TAXi_N"/>
    <property type="match status" value="1"/>
</dbReference>
<evidence type="ECO:0000259" key="6">
    <source>
        <dbReference type="PROSITE" id="PS51767"/>
    </source>
</evidence>
<sequence>MHHLNFYNCTNSNHQWCDLTNYLPFPNHIKGNEKIVLDIKLNQMSPNHCFGSKIFFLFSFILESTARHMVLPTEVGFTAHLIHRDSPLSPFYNHSITDTARIEATVHRSRSRLNYLYNHKMFSTDALDSGVSLSPTLVHEGGEYLMSFFIGNPPSRVVGFADTSNGLIWVQCSDCRSHCEAEKGHTKFSSSKSSTYEKEPCGSNFCNSLTGFQTCNSSDKWCKYKLEYEDNSVTTGILSSDSFSFDTSDGKLVDVGYLNFGCSDAPLAGGLQSYMGSVGLNQTPLSLISQLGVKKFSYCLVPFNLGSASKMYFGSLPVTSGGQTPLLYPNLDAYYVKVVGVSLGKDELYLDGVSDVFDVGDGWIVDSGMTYSSLETDAFDGLIDKLVAFPGLPKRKDDPRNRFEVCFAGNGDDLESLPVVTVHFDGADLVLSLESTFVKMEDDGVVCLALLRSGSPISVLGNFQLQNYYVGYDLEAQLISFAPVDCAES</sequence>
<evidence type="ECO:0000313" key="8">
    <source>
        <dbReference type="RefSeq" id="XP_022137990.1"/>
    </source>
</evidence>
<dbReference type="RefSeq" id="XP_022137990.1">
    <property type="nucleotide sequence ID" value="XM_022282298.1"/>
</dbReference>
<name>A0A6J1C870_MOMCH</name>
<dbReference type="PANTHER" id="PTHR47967:SF91">
    <property type="entry name" value="PEPTIDASE A1 DOMAIN-CONTAINING PROTEIN"/>
    <property type="match status" value="1"/>
</dbReference>
<evidence type="ECO:0000313" key="7">
    <source>
        <dbReference type="Proteomes" id="UP000504603"/>
    </source>
</evidence>
<comment type="similarity">
    <text evidence="1">Belongs to the peptidase A1 family.</text>
</comment>
<keyword evidence="3" id="KW-0064">Aspartyl protease</keyword>
<evidence type="ECO:0000256" key="2">
    <source>
        <dbReference type="ARBA" id="ARBA00022670"/>
    </source>
</evidence>
<dbReference type="InterPro" id="IPR021109">
    <property type="entry name" value="Peptidase_aspartic_dom_sf"/>
</dbReference>
<proteinExistence type="inferred from homology"/>
<dbReference type="GeneID" id="111009261"/>
<evidence type="ECO:0000256" key="1">
    <source>
        <dbReference type="ARBA" id="ARBA00007447"/>
    </source>
</evidence>
<gene>
    <name evidence="8" type="primary">LOC111009261</name>
</gene>
<reference evidence="8" key="1">
    <citation type="submission" date="2025-08" db="UniProtKB">
        <authorList>
            <consortium name="RefSeq"/>
        </authorList>
    </citation>
    <scope>IDENTIFICATION</scope>
    <source>
        <strain evidence="8">OHB3-1</strain>
    </source>
</reference>
<dbReference type="InterPro" id="IPR034161">
    <property type="entry name" value="Pepsin-like_plant"/>
</dbReference>
<keyword evidence="5" id="KW-0325">Glycoprotein</keyword>
<evidence type="ECO:0000256" key="5">
    <source>
        <dbReference type="ARBA" id="ARBA00023180"/>
    </source>
</evidence>
<keyword evidence="4" id="KW-0378">Hydrolase</keyword>
<keyword evidence="7" id="KW-1185">Reference proteome</keyword>
<dbReference type="GO" id="GO:0004190">
    <property type="term" value="F:aspartic-type endopeptidase activity"/>
    <property type="evidence" value="ECO:0007669"/>
    <property type="project" value="UniProtKB-KW"/>
</dbReference>
<keyword evidence="2" id="KW-0645">Protease</keyword>
<dbReference type="PANTHER" id="PTHR47967">
    <property type="entry name" value="OS07G0603500 PROTEIN-RELATED"/>
    <property type="match status" value="1"/>
</dbReference>
<dbReference type="GO" id="GO:0005576">
    <property type="term" value="C:extracellular region"/>
    <property type="evidence" value="ECO:0007669"/>
    <property type="project" value="TreeGrafter"/>
</dbReference>
<dbReference type="KEGG" id="mcha:111009261"/>
<dbReference type="Pfam" id="PF14541">
    <property type="entry name" value="TAXi_C"/>
    <property type="match status" value="1"/>
</dbReference>
<feature type="domain" description="Peptidase A1" evidence="6">
    <location>
        <begin position="144"/>
        <end position="482"/>
    </location>
</feature>
<dbReference type="SUPFAM" id="SSF50630">
    <property type="entry name" value="Acid proteases"/>
    <property type="match status" value="1"/>
</dbReference>